<dbReference type="SUPFAM" id="SSF47473">
    <property type="entry name" value="EF-hand"/>
    <property type="match status" value="1"/>
</dbReference>
<proteinExistence type="predicted"/>
<dbReference type="CDD" id="cd00051">
    <property type="entry name" value="EFh"/>
    <property type="match status" value="1"/>
</dbReference>
<comment type="caution">
    <text evidence="5">The sequence shown here is derived from an EMBL/GenBank/DDBJ whole genome shotgun (WGS) entry which is preliminary data.</text>
</comment>
<dbReference type="InterPro" id="IPR011992">
    <property type="entry name" value="EF-hand-dom_pair"/>
</dbReference>
<evidence type="ECO:0000313" key="5">
    <source>
        <dbReference type="EMBL" id="PVD30289.1"/>
    </source>
</evidence>
<dbReference type="PROSITE" id="PS00018">
    <property type="entry name" value="EF_HAND_1"/>
    <property type="match status" value="3"/>
</dbReference>
<dbReference type="OrthoDB" id="26525at2759"/>
<dbReference type="SMART" id="SM00054">
    <property type="entry name" value="EFh"/>
    <property type="match status" value="4"/>
</dbReference>
<reference evidence="5 6" key="1">
    <citation type="submission" date="2018-04" db="EMBL/GenBank/DDBJ databases">
        <title>The genome of golden apple snail Pomacea canaliculata provides insight into stress tolerance and invasive adaptation.</title>
        <authorList>
            <person name="Liu C."/>
            <person name="Liu B."/>
            <person name="Ren Y."/>
            <person name="Zhang Y."/>
            <person name="Wang H."/>
            <person name="Li S."/>
            <person name="Jiang F."/>
            <person name="Yin L."/>
            <person name="Zhang G."/>
            <person name="Qian W."/>
            <person name="Fan W."/>
        </authorList>
    </citation>
    <scope>NUCLEOTIDE SEQUENCE [LARGE SCALE GENOMIC DNA]</scope>
    <source>
        <strain evidence="5">SZHN2017</strain>
        <tissue evidence="5">Muscle</tissue>
    </source>
</reference>
<evidence type="ECO:0000313" key="6">
    <source>
        <dbReference type="Proteomes" id="UP000245119"/>
    </source>
</evidence>
<dbReference type="PANTHER" id="PTHR34524">
    <property type="entry name" value="CALCYPHOSIN"/>
    <property type="match status" value="1"/>
</dbReference>
<dbReference type="PANTHER" id="PTHR34524:SF6">
    <property type="entry name" value="CALCYPHOSINE LIKE"/>
    <property type="match status" value="1"/>
</dbReference>
<accession>A0A2T7PA48</accession>
<gene>
    <name evidence="5" type="ORF">C0Q70_09553</name>
</gene>
<dbReference type="GO" id="GO:0005509">
    <property type="term" value="F:calcium ion binding"/>
    <property type="evidence" value="ECO:0007669"/>
    <property type="project" value="InterPro"/>
</dbReference>
<dbReference type="PROSITE" id="PS50222">
    <property type="entry name" value="EF_HAND_2"/>
    <property type="match status" value="4"/>
</dbReference>
<protein>
    <recommendedName>
        <fullName evidence="4">EF-hand domain-containing protein</fullName>
    </recommendedName>
</protein>
<keyword evidence="1" id="KW-0479">Metal-binding</keyword>
<keyword evidence="6" id="KW-1185">Reference proteome</keyword>
<keyword evidence="2" id="KW-0677">Repeat</keyword>
<evidence type="ECO:0000259" key="4">
    <source>
        <dbReference type="PROSITE" id="PS50222"/>
    </source>
</evidence>
<dbReference type="Pfam" id="PF13499">
    <property type="entry name" value="EF-hand_7"/>
    <property type="match status" value="2"/>
</dbReference>
<feature type="domain" description="EF-hand" evidence="4">
    <location>
        <begin position="83"/>
        <end position="118"/>
    </location>
</feature>
<dbReference type="EMBL" id="PZQS01000005">
    <property type="protein sequence ID" value="PVD30289.1"/>
    <property type="molecule type" value="Genomic_DNA"/>
</dbReference>
<dbReference type="InterPro" id="IPR018247">
    <property type="entry name" value="EF_Hand_1_Ca_BS"/>
</dbReference>
<sequence>MSHLSLEERRLYSDIFLQMDIDGNGYLTRAEMLSPFCLKVMGLTERDTAAIELIFNQMDINEDGKVTLDEFFNICKNMPPEIVRLSAIRRSFQKIDMNLDGKITEEELFLFLKETGTEVTPGDVHSIFLKLDKDGDGKLSPREFVDLF</sequence>
<feature type="domain" description="EF-hand" evidence="4">
    <location>
        <begin position="46"/>
        <end position="81"/>
    </location>
</feature>
<evidence type="ECO:0000256" key="1">
    <source>
        <dbReference type="ARBA" id="ARBA00022723"/>
    </source>
</evidence>
<dbReference type="InterPro" id="IPR002048">
    <property type="entry name" value="EF_hand_dom"/>
</dbReference>
<evidence type="ECO:0000256" key="3">
    <source>
        <dbReference type="ARBA" id="ARBA00022837"/>
    </source>
</evidence>
<dbReference type="AlphaFoldDB" id="A0A2T7PA48"/>
<dbReference type="Gene3D" id="1.10.238.10">
    <property type="entry name" value="EF-hand"/>
    <property type="match status" value="2"/>
</dbReference>
<feature type="domain" description="EF-hand" evidence="4">
    <location>
        <begin position="7"/>
        <end position="42"/>
    </location>
</feature>
<evidence type="ECO:0000256" key="2">
    <source>
        <dbReference type="ARBA" id="ARBA00022737"/>
    </source>
</evidence>
<keyword evidence="3" id="KW-0106">Calcium</keyword>
<name>A0A2T7PA48_POMCA</name>
<dbReference type="OMA" id="NICKNMP"/>
<dbReference type="InterPro" id="IPR051581">
    <property type="entry name" value="Ca-bind"/>
</dbReference>
<feature type="domain" description="EF-hand" evidence="4">
    <location>
        <begin position="119"/>
        <end position="148"/>
    </location>
</feature>
<dbReference type="Proteomes" id="UP000245119">
    <property type="component" value="Linkage Group LG5"/>
</dbReference>
<dbReference type="STRING" id="400727.A0A2T7PA48"/>
<organism evidence="5 6">
    <name type="scientific">Pomacea canaliculata</name>
    <name type="common">Golden apple snail</name>
    <dbReference type="NCBI Taxonomy" id="400727"/>
    <lineage>
        <taxon>Eukaryota</taxon>
        <taxon>Metazoa</taxon>
        <taxon>Spiralia</taxon>
        <taxon>Lophotrochozoa</taxon>
        <taxon>Mollusca</taxon>
        <taxon>Gastropoda</taxon>
        <taxon>Caenogastropoda</taxon>
        <taxon>Architaenioglossa</taxon>
        <taxon>Ampullarioidea</taxon>
        <taxon>Ampullariidae</taxon>
        <taxon>Pomacea</taxon>
    </lineage>
</organism>